<dbReference type="EMBL" id="LCNO01000005">
    <property type="protein sequence ID" value="KKU58222.1"/>
    <property type="molecule type" value="Genomic_DNA"/>
</dbReference>
<feature type="site" description="Participates in a stacking interaction with the thymidine ring of dTDP-4-oxo-6-deoxyglucose" evidence="1">
    <location>
        <position position="161"/>
    </location>
</feature>
<name>A0A0G1RMB5_9BACT</name>
<dbReference type="Proteomes" id="UP000034307">
    <property type="component" value="Unassembled WGS sequence"/>
</dbReference>
<dbReference type="InterPro" id="IPR000888">
    <property type="entry name" value="RmlC-like"/>
</dbReference>
<accession>A0A0G1RMB5</accession>
<dbReference type="Pfam" id="PF00908">
    <property type="entry name" value="dTDP_sugar_isom"/>
    <property type="match status" value="1"/>
</dbReference>
<evidence type="ECO:0000256" key="1">
    <source>
        <dbReference type="PIRSR" id="PIRSR600888-3"/>
    </source>
</evidence>
<sequence length="187" mass="21500">MGFIKKTVKEIKTEKGVNLLQQTYSKEPHPKDVVLMKINVFPDDLGGWFKENFRLSESFHFQALIEFGINFKIRQSNMSYIAAGGKRFWHIHPSQNEIWTTNSILLVGLVDLREGSETYGQKTKVVLSPDKALYIPHGVAHGFINPNNFPVTLVYFADQVFKADSETEEHRIDPKQLPFDFVEPDIM</sequence>
<evidence type="ECO:0008006" key="4">
    <source>
        <dbReference type="Google" id="ProtNLM"/>
    </source>
</evidence>
<evidence type="ECO:0000313" key="2">
    <source>
        <dbReference type="EMBL" id="KKU58222.1"/>
    </source>
</evidence>
<dbReference type="PANTHER" id="PTHR21047:SF2">
    <property type="entry name" value="THYMIDINE DIPHOSPHO-4-KETO-RHAMNOSE 3,5-EPIMERASE"/>
    <property type="match status" value="1"/>
</dbReference>
<dbReference type="PANTHER" id="PTHR21047">
    <property type="entry name" value="DTDP-6-DEOXY-D-GLUCOSE-3,5 EPIMERASE"/>
    <property type="match status" value="1"/>
</dbReference>
<gene>
    <name evidence="2" type="ORF">UX80_C0005G0042</name>
</gene>
<dbReference type="STRING" id="1618358.UX80_C0005G0042"/>
<dbReference type="GO" id="GO:0008830">
    <property type="term" value="F:dTDP-4-dehydrorhamnose 3,5-epimerase activity"/>
    <property type="evidence" value="ECO:0007669"/>
    <property type="project" value="InterPro"/>
</dbReference>
<evidence type="ECO:0000313" key="3">
    <source>
        <dbReference type="Proteomes" id="UP000034307"/>
    </source>
</evidence>
<protein>
    <recommendedName>
        <fullName evidence="4">dTDP-4-dehydrorhamnose 3,5-epimerase</fullName>
    </recommendedName>
</protein>
<dbReference type="SUPFAM" id="SSF51182">
    <property type="entry name" value="RmlC-like cupins"/>
    <property type="match status" value="1"/>
</dbReference>
<organism evidence="2 3">
    <name type="scientific">Candidatus Amesbacteria bacterium GW2011_GWA2_47_11b</name>
    <dbReference type="NCBI Taxonomy" id="1618358"/>
    <lineage>
        <taxon>Bacteria</taxon>
        <taxon>Candidatus Amesiibacteriota</taxon>
    </lineage>
</organism>
<dbReference type="GO" id="GO:0005829">
    <property type="term" value="C:cytosol"/>
    <property type="evidence" value="ECO:0007669"/>
    <property type="project" value="TreeGrafter"/>
</dbReference>
<reference evidence="2 3" key="1">
    <citation type="journal article" date="2015" name="Nature">
        <title>rRNA introns, odd ribosomes, and small enigmatic genomes across a large radiation of phyla.</title>
        <authorList>
            <person name="Brown C.T."/>
            <person name="Hug L.A."/>
            <person name="Thomas B.C."/>
            <person name="Sharon I."/>
            <person name="Castelle C.J."/>
            <person name="Singh A."/>
            <person name="Wilkins M.J."/>
            <person name="Williams K.H."/>
            <person name="Banfield J.F."/>
        </authorList>
    </citation>
    <scope>NUCLEOTIDE SEQUENCE [LARGE SCALE GENOMIC DNA]</scope>
</reference>
<comment type="caution">
    <text evidence="2">The sequence shown here is derived from an EMBL/GenBank/DDBJ whole genome shotgun (WGS) entry which is preliminary data.</text>
</comment>
<dbReference type="InterPro" id="IPR011051">
    <property type="entry name" value="RmlC_Cupin_sf"/>
</dbReference>
<dbReference type="AlphaFoldDB" id="A0A0G1RMB5"/>
<dbReference type="Gene3D" id="2.60.120.10">
    <property type="entry name" value="Jelly Rolls"/>
    <property type="match status" value="1"/>
</dbReference>
<proteinExistence type="predicted"/>
<dbReference type="GO" id="GO:0000271">
    <property type="term" value="P:polysaccharide biosynthetic process"/>
    <property type="evidence" value="ECO:0007669"/>
    <property type="project" value="TreeGrafter"/>
</dbReference>
<dbReference type="InterPro" id="IPR014710">
    <property type="entry name" value="RmlC-like_jellyroll"/>
</dbReference>